<dbReference type="OrthoDB" id="9814202at2"/>
<dbReference type="EMBL" id="SUNH01000024">
    <property type="protein sequence ID" value="TJZ82041.1"/>
    <property type="molecule type" value="Genomic_DNA"/>
</dbReference>
<dbReference type="InterPro" id="IPR029787">
    <property type="entry name" value="Nucleotide_cyclase"/>
</dbReference>
<dbReference type="InterPro" id="IPR001633">
    <property type="entry name" value="EAL_dom"/>
</dbReference>
<dbReference type="InterPro" id="IPR043128">
    <property type="entry name" value="Rev_trsase/Diguanyl_cyclase"/>
</dbReference>
<gene>
    <name evidence="2" type="ORF">FA740_15455</name>
</gene>
<keyword evidence="3" id="KW-1185">Reference proteome</keyword>
<dbReference type="PANTHER" id="PTHR33121:SF70">
    <property type="entry name" value="SIGNALING PROTEIN YKOW"/>
    <property type="match status" value="1"/>
</dbReference>
<sequence>MSINVSRLLSPLRNLLCGVNRRQDLSRSLLLLRVENTETLGTILDKVAMGHLLVQLSMSLGRAVRPYDPVQVLAPGLFAFVLRDRTDRDALQVARRLHQQGQAPVPLAGQHVTPVMTGVLIHAEAPDLPSIPDLVENARQRMDLVQDAFLGQLQLFPHDRALTRPGLIATVSDAVAAAQMQAWFQPQISCHSGQITGFEALARWNHPTRGVLAPGAFMPQMSAADHNTLTLFMLAQSMAALKTWDQAGFDVPTVSINISNCELSDRGFADCLLWEMDRHEIAPSRLVVEVLESVSPITSTNETRDNLRKLANAGCQIDLDDFGTGYASLDAIRQFGINRIKIDRSFVTACDVDEAQQRMILAILALAERLGIAALAEGVETREEYAFLAQMGCDEVQGYAIAKPMPLSDSLDFLKRHADAAARLPTLAKRR</sequence>
<feature type="domain" description="EAL" evidence="1">
    <location>
        <begin position="164"/>
        <end position="418"/>
    </location>
</feature>
<organism evidence="2 3">
    <name type="scientific">Paracoccus hibiscisoli</name>
    <dbReference type="NCBI Taxonomy" id="2023261"/>
    <lineage>
        <taxon>Bacteria</taxon>
        <taxon>Pseudomonadati</taxon>
        <taxon>Pseudomonadota</taxon>
        <taxon>Alphaproteobacteria</taxon>
        <taxon>Rhodobacterales</taxon>
        <taxon>Paracoccaceae</taxon>
        <taxon>Paracoccus</taxon>
    </lineage>
</organism>
<dbReference type="SUPFAM" id="SSF55073">
    <property type="entry name" value="Nucleotide cyclase"/>
    <property type="match status" value="1"/>
</dbReference>
<dbReference type="Gene3D" id="3.30.70.270">
    <property type="match status" value="1"/>
</dbReference>
<dbReference type="SUPFAM" id="SSF141868">
    <property type="entry name" value="EAL domain-like"/>
    <property type="match status" value="1"/>
</dbReference>
<comment type="caution">
    <text evidence="2">The sequence shown here is derived from an EMBL/GenBank/DDBJ whole genome shotgun (WGS) entry which is preliminary data.</text>
</comment>
<dbReference type="PANTHER" id="PTHR33121">
    <property type="entry name" value="CYCLIC DI-GMP PHOSPHODIESTERASE PDEF"/>
    <property type="match status" value="1"/>
</dbReference>
<proteinExistence type="predicted"/>
<evidence type="ECO:0000313" key="2">
    <source>
        <dbReference type="EMBL" id="TJZ82041.1"/>
    </source>
</evidence>
<protein>
    <submittedName>
        <fullName evidence="2">EAL domain-containing protein</fullName>
    </submittedName>
</protein>
<name>A0A4U0QJY0_9RHOB</name>
<dbReference type="Gene3D" id="3.20.20.450">
    <property type="entry name" value="EAL domain"/>
    <property type="match status" value="1"/>
</dbReference>
<dbReference type="SMART" id="SM00052">
    <property type="entry name" value="EAL"/>
    <property type="match status" value="1"/>
</dbReference>
<evidence type="ECO:0000313" key="3">
    <source>
        <dbReference type="Proteomes" id="UP000306223"/>
    </source>
</evidence>
<dbReference type="InterPro" id="IPR035919">
    <property type="entry name" value="EAL_sf"/>
</dbReference>
<dbReference type="InterPro" id="IPR050706">
    <property type="entry name" value="Cyclic-di-GMP_PDE-like"/>
</dbReference>
<dbReference type="AlphaFoldDB" id="A0A4U0QJY0"/>
<reference evidence="2 3" key="1">
    <citation type="submission" date="2019-04" db="EMBL/GenBank/DDBJ databases">
        <authorList>
            <person name="Li J."/>
        </authorList>
    </citation>
    <scope>NUCLEOTIDE SEQUENCE [LARGE SCALE GENOMIC DNA]</scope>
    <source>
        <strain evidence="2 3">CCTCC AB2016182</strain>
    </source>
</reference>
<dbReference type="PROSITE" id="PS50883">
    <property type="entry name" value="EAL"/>
    <property type="match status" value="1"/>
</dbReference>
<dbReference type="GO" id="GO:0071111">
    <property type="term" value="F:cyclic-guanylate-specific phosphodiesterase activity"/>
    <property type="evidence" value="ECO:0007669"/>
    <property type="project" value="InterPro"/>
</dbReference>
<evidence type="ECO:0000259" key="1">
    <source>
        <dbReference type="PROSITE" id="PS50883"/>
    </source>
</evidence>
<dbReference type="Pfam" id="PF00563">
    <property type="entry name" value="EAL"/>
    <property type="match status" value="1"/>
</dbReference>
<dbReference type="CDD" id="cd01948">
    <property type="entry name" value="EAL"/>
    <property type="match status" value="1"/>
</dbReference>
<dbReference type="Proteomes" id="UP000306223">
    <property type="component" value="Unassembled WGS sequence"/>
</dbReference>
<accession>A0A4U0QJY0</accession>